<feature type="chain" id="PRO_5010784521" evidence="4">
    <location>
        <begin position="24"/>
        <end position="331"/>
    </location>
</feature>
<dbReference type="GO" id="GO:0005576">
    <property type="term" value="C:extracellular region"/>
    <property type="evidence" value="ECO:0007669"/>
    <property type="project" value="TreeGrafter"/>
</dbReference>
<dbReference type="Gene3D" id="3.90.730.10">
    <property type="entry name" value="Ribonuclease T2-like"/>
    <property type="match status" value="1"/>
</dbReference>
<name>A0A132AEG2_SARSC</name>
<feature type="region of interest" description="Disordered" evidence="3">
    <location>
        <begin position="33"/>
        <end position="54"/>
    </location>
</feature>
<feature type="compositionally biased region" description="Polar residues" evidence="3">
    <location>
        <begin position="261"/>
        <end position="277"/>
    </location>
</feature>
<dbReference type="InterPro" id="IPR001568">
    <property type="entry name" value="RNase_T2-like"/>
</dbReference>
<feature type="signal peptide" evidence="4">
    <location>
        <begin position="1"/>
        <end position="23"/>
    </location>
</feature>
<comment type="similarity">
    <text evidence="1 2">Belongs to the RNase T2 family.</text>
</comment>
<dbReference type="OrthoDB" id="435754at2759"/>
<comment type="caution">
    <text evidence="5">The sequence shown here is derived from an EMBL/GenBank/DDBJ whole genome shotgun (WGS) entry which is preliminary data.</text>
</comment>
<dbReference type="PANTHER" id="PTHR11240:SF22">
    <property type="entry name" value="RIBONUCLEASE T2"/>
    <property type="match status" value="1"/>
</dbReference>
<evidence type="ECO:0000256" key="4">
    <source>
        <dbReference type="SAM" id="SignalP"/>
    </source>
</evidence>
<evidence type="ECO:0000313" key="5">
    <source>
        <dbReference type="EMBL" id="KPM09317.1"/>
    </source>
</evidence>
<dbReference type="GO" id="GO:0003723">
    <property type="term" value="F:RNA binding"/>
    <property type="evidence" value="ECO:0007669"/>
    <property type="project" value="InterPro"/>
</dbReference>
<dbReference type="SUPFAM" id="SSF55895">
    <property type="entry name" value="Ribonuclease Rh-like"/>
    <property type="match status" value="1"/>
</dbReference>
<evidence type="ECO:0000256" key="3">
    <source>
        <dbReference type="SAM" id="MobiDB-lite"/>
    </source>
</evidence>
<dbReference type="PANTHER" id="PTHR11240">
    <property type="entry name" value="RIBONUCLEASE T2"/>
    <property type="match status" value="1"/>
</dbReference>
<feature type="region of interest" description="Disordered" evidence="3">
    <location>
        <begin position="261"/>
        <end position="293"/>
    </location>
</feature>
<accession>A0A132AEG2</accession>
<dbReference type="Pfam" id="PF00445">
    <property type="entry name" value="Ribonuclease_T2"/>
    <property type="match status" value="1"/>
</dbReference>
<dbReference type="CDD" id="cd00374">
    <property type="entry name" value="RNase_T2"/>
    <property type="match status" value="1"/>
</dbReference>
<protein>
    <submittedName>
        <fullName evidence="5">Ribonuclease t2-like protein</fullName>
    </submittedName>
</protein>
<reference evidence="5 6" key="1">
    <citation type="journal article" date="2015" name="Parasit. Vectors">
        <title>Draft genome of the scabies mite.</title>
        <authorList>
            <person name="Rider S.D.Jr."/>
            <person name="Morgan M.S."/>
            <person name="Arlian L.G."/>
        </authorList>
    </citation>
    <scope>NUCLEOTIDE SEQUENCE [LARGE SCALE GENOMIC DNA]</scope>
    <source>
        <strain evidence="5">Arlian Lab</strain>
    </source>
</reference>
<evidence type="ECO:0000256" key="2">
    <source>
        <dbReference type="RuleBase" id="RU004328"/>
    </source>
</evidence>
<sequence length="331" mass="38805">MIGLEKFMLFIVLIVVFCFVVYGERTESNGIRRTQSTGDLDRINHRRKSPNAGNSNNFGSSCTLNYDFDYFVMAIQWPSSFCLEKRECNRKIIGQKKWLIHGLWPNRNQKFSLGRNRRQSLASTVSPGLESSEFKGLTFDDAHFCCGPRYNSSLFQGQLYRELLDKWPTLHPGGRHHSFWQHEWQKHGTCARKIRPLQNQLKYFETILGLYNRFNLNSVQFEHGQSYSLQEIHRKIEPKVGLFKVRIECSLVDNNSIESAANKSQQHLQHQTDVSNIDTRRNPSQHRQQQQQQSKRISIFAEVHICLDKQLRPINCPNRDDYQCKRLVLFP</sequence>
<dbReference type="GO" id="GO:0033897">
    <property type="term" value="F:ribonuclease T2 activity"/>
    <property type="evidence" value="ECO:0007669"/>
    <property type="project" value="InterPro"/>
</dbReference>
<dbReference type="VEuPathDB" id="VectorBase:SSCA004450"/>
<dbReference type="PROSITE" id="PS00530">
    <property type="entry name" value="RNASE_T2_1"/>
    <property type="match status" value="1"/>
</dbReference>
<dbReference type="AlphaFoldDB" id="A0A132AEG2"/>
<dbReference type="InterPro" id="IPR036430">
    <property type="entry name" value="RNase_T2-like_sf"/>
</dbReference>
<proteinExistence type="inferred from homology"/>
<organism evidence="5 6">
    <name type="scientific">Sarcoptes scabiei</name>
    <name type="common">Itch mite</name>
    <name type="synonym">Acarus scabiei</name>
    <dbReference type="NCBI Taxonomy" id="52283"/>
    <lineage>
        <taxon>Eukaryota</taxon>
        <taxon>Metazoa</taxon>
        <taxon>Ecdysozoa</taxon>
        <taxon>Arthropoda</taxon>
        <taxon>Chelicerata</taxon>
        <taxon>Arachnida</taxon>
        <taxon>Acari</taxon>
        <taxon>Acariformes</taxon>
        <taxon>Sarcoptiformes</taxon>
        <taxon>Astigmata</taxon>
        <taxon>Psoroptidia</taxon>
        <taxon>Sarcoptoidea</taxon>
        <taxon>Sarcoptidae</taxon>
        <taxon>Sarcoptinae</taxon>
        <taxon>Sarcoptes</taxon>
    </lineage>
</organism>
<dbReference type="GO" id="GO:0006401">
    <property type="term" value="P:RNA catabolic process"/>
    <property type="evidence" value="ECO:0007669"/>
    <property type="project" value="TreeGrafter"/>
</dbReference>
<dbReference type="Proteomes" id="UP000616769">
    <property type="component" value="Unassembled WGS sequence"/>
</dbReference>
<dbReference type="InterPro" id="IPR018188">
    <property type="entry name" value="RNase_T2_His_AS_1"/>
</dbReference>
<keyword evidence="4" id="KW-0732">Signal</keyword>
<gene>
    <name evidence="5" type="ORF">QR98_0078510</name>
</gene>
<dbReference type="InterPro" id="IPR033130">
    <property type="entry name" value="RNase_T2_His_AS_2"/>
</dbReference>
<dbReference type="PROSITE" id="PS00531">
    <property type="entry name" value="RNASE_T2_2"/>
    <property type="match status" value="1"/>
</dbReference>
<dbReference type="EMBL" id="JXLN01013368">
    <property type="protein sequence ID" value="KPM09317.1"/>
    <property type="molecule type" value="Genomic_DNA"/>
</dbReference>
<evidence type="ECO:0000256" key="1">
    <source>
        <dbReference type="ARBA" id="ARBA00007469"/>
    </source>
</evidence>
<evidence type="ECO:0000313" key="6">
    <source>
        <dbReference type="Proteomes" id="UP000616769"/>
    </source>
</evidence>